<evidence type="ECO:0000259" key="6">
    <source>
        <dbReference type="PROSITE" id="PS50928"/>
    </source>
</evidence>
<dbReference type="SUPFAM" id="SSF161098">
    <property type="entry name" value="MetI-like"/>
    <property type="match status" value="1"/>
</dbReference>
<feature type="transmembrane region" description="Helical" evidence="5">
    <location>
        <begin position="242"/>
        <end position="275"/>
    </location>
</feature>
<dbReference type="PROSITE" id="PS50928">
    <property type="entry name" value="ABC_TM1"/>
    <property type="match status" value="1"/>
</dbReference>
<dbReference type="GO" id="GO:0005886">
    <property type="term" value="C:plasma membrane"/>
    <property type="evidence" value="ECO:0007669"/>
    <property type="project" value="UniProtKB-SubCell"/>
</dbReference>
<evidence type="ECO:0000256" key="1">
    <source>
        <dbReference type="ARBA" id="ARBA00004141"/>
    </source>
</evidence>
<feature type="domain" description="ABC transmembrane type-1" evidence="6">
    <location>
        <begin position="62"/>
        <end position="273"/>
    </location>
</feature>
<dbReference type="Proteomes" id="UP001319921">
    <property type="component" value="Chromosome"/>
</dbReference>
<sequence length="285" mass="32157">MRRQAILMAIPGFVFAAFLLYLLILNIYFSFLNWSLFNLHPTFAGLSTYESLFSQYFFKLAAVHTLVYTVAAIAIGNILGILGAGILYFIKSNTRRAIYLSIFLYPLAVPSSTYAITWQWLFNPQTGINLVLRVFHFPNIIWLTTEPTVYAGMIIIETWAYTGLAVLFFLASFMSVDKSIVEAARIDGANNFQLLFRVILPNSMNGLIVSTALLFLFSFRIFTVPFTIGGPTNPNMMSLVEYIYILFSTEYFSLSSALSTLVALIAAIVIIPYALLGLKKWVFRR</sequence>
<dbReference type="InterPro" id="IPR035906">
    <property type="entry name" value="MetI-like_sf"/>
</dbReference>
<keyword evidence="4 5" id="KW-0472">Membrane</keyword>
<name>A0AAQ4CVA9_9CREN</name>
<evidence type="ECO:0000313" key="8">
    <source>
        <dbReference type="Proteomes" id="UP001319921"/>
    </source>
</evidence>
<dbReference type="InterPro" id="IPR000515">
    <property type="entry name" value="MetI-like"/>
</dbReference>
<accession>A0AAQ4CVA9</accession>
<dbReference type="KEGG" id="scas:SACC_27570"/>
<comment type="subcellular location">
    <subcellularLocation>
        <location evidence="5">Cell membrane</location>
        <topology evidence="5">Multi-pass membrane protein</topology>
    </subcellularLocation>
    <subcellularLocation>
        <location evidence="1">Membrane</location>
        <topology evidence="1">Multi-pass membrane protein</topology>
    </subcellularLocation>
</comment>
<dbReference type="NCBIfam" id="NF040931">
    <property type="entry name" value="ABC_arch_GlcT"/>
    <property type="match status" value="1"/>
</dbReference>
<evidence type="ECO:0000256" key="2">
    <source>
        <dbReference type="ARBA" id="ARBA00022692"/>
    </source>
</evidence>
<dbReference type="Gene3D" id="1.10.3720.10">
    <property type="entry name" value="MetI-like"/>
    <property type="match status" value="1"/>
</dbReference>
<gene>
    <name evidence="7" type="ORF">SACC_27570</name>
</gene>
<protein>
    <submittedName>
        <fullName evidence="7">Sugar transport system permease</fullName>
    </submittedName>
</protein>
<dbReference type="GO" id="GO:0055085">
    <property type="term" value="P:transmembrane transport"/>
    <property type="evidence" value="ECO:0007669"/>
    <property type="project" value="InterPro"/>
</dbReference>
<organism evidence="7 8">
    <name type="scientific">Saccharolobus caldissimus</name>
    <dbReference type="NCBI Taxonomy" id="1702097"/>
    <lineage>
        <taxon>Archaea</taxon>
        <taxon>Thermoproteota</taxon>
        <taxon>Thermoprotei</taxon>
        <taxon>Sulfolobales</taxon>
        <taxon>Sulfolobaceae</taxon>
        <taxon>Saccharolobus</taxon>
    </lineage>
</organism>
<keyword evidence="8" id="KW-1185">Reference proteome</keyword>
<feature type="transmembrane region" description="Helical" evidence="5">
    <location>
        <begin position="7"/>
        <end position="29"/>
    </location>
</feature>
<dbReference type="CDD" id="cd06261">
    <property type="entry name" value="TM_PBP2"/>
    <property type="match status" value="1"/>
</dbReference>
<dbReference type="InterPro" id="IPR052730">
    <property type="entry name" value="Sugar_ABC_transporter"/>
</dbReference>
<feature type="transmembrane region" description="Helical" evidence="5">
    <location>
        <begin position="149"/>
        <end position="173"/>
    </location>
</feature>
<keyword evidence="5" id="KW-0813">Transport</keyword>
<evidence type="ECO:0000256" key="4">
    <source>
        <dbReference type="ARBA" id="ARBA00023136"/>
    </source>
</evidence>
<feature type="transmembrane region" description="Helical" evidence="5">
    <location>
        <begin position="66"/>
        <end position="90"/>
    </location>
</feature>
<proteinExistence type="inferred from homology"/>
<dbReference type="AlphaFoldDB" id="A0AAQ4CVA9"/>
<feature type="transmembrane region" description="Helical" evidence="5">
    <location>
        <begin position="97"/>
        <end position="121"/>
    </location>
</feature>
<evidence type="ECO:0000256" key="5">
    <source>
        <dbReference type="RuleBase" id="RU363032"/>
    </source>
</evidence>
<dbReference type="GeneID" id="68867477"/>
<feature type="transmembrane region" description="Helical" evidence="5">
    <location>
        <begin position="194"/>
        <end position="222"/>
    </location>
</feature>
<keyword evidence="3 5" id="KW-1133">Transmembrane helix</keyword>
<dbReference type="InterPro" id="IPR054947">
    <property type="entry name" value="GlcT_permease"/>
</dbReference>
<reference evidence="7 8" key="1">
    <citation type="journal article" date="2022" name="Microbiol. Resour. Announc.">
        <title>Complete Genome Sequence of the Hyperthermophilic and Acidophilic Archaeon Saccharolobus caldissimus Strain HS-3T.</title>
        <authorList>
            <person name="Sakai H.D."/>
            <person name="Kurosawa N."/>
        </authorList>
    </citation>
    <scope>NUCLEOTIDE SEQUENCE [LARGE SCALE GENOMIC DNA]</scope>
    <source>
        <strain evidence="7 8">JCM32116</strain>
    </source>
</reference>
<dbReference type="RefSeq" id="WP_229570209.1">
    <property type="nucleotide sequence ID" value="NZ_AP025226.1"/>
</dbReference>
<dbReference type="EMBL" id="AP025226">
    <property type="protein sequence ID" value="BDB99740.1"/>
    <property type="molecule type" value="Genomic_DNA"/>
</dbReference>
<keyword evidence="2 5" id="KW-0812">Transmembrane</keyword>
<evidence type="ECO:0000256" key="3">
    <source>
        <dbReference type="ARBA" id="ARBA00022989"/>
    </source>
</evidence>
<dbReference type="PANTHER" id="PTHR43759:SF1">
    <property type="entry name" value="GLUCOSE IMPORT SYSTEM PERMEASE PROTEIN GLCT"/>
    <property type="match status" value="1"/>
</dbReference>
<keyword evidence="7" id="KW-0762">Sugar transport</keyword>
<evidence type="ECO:0000313" key="7">
    <source>
        <dbReference type="EMBL" id="BDB99740.1"/>
    </source>
</evidence>
<comment type="similarity">
    <text evidence="5">Belongs to the binding-protein-dependent transport system permease family.</text>
</comment>
<dbReference type="PANTHER" id="PTHR43759">
    <property type="entry name" value="TREHALOSE TRANSPORT SYSTEM PERMEASE PROTEIN SUGA"/>
    <property type="match status" value="1"/>
</dbReference>
<dbReference type="Pfam" id="PF00528">
    <property type="entry name" value="BPD_transp_1"/>
    <property type="match status" value="1"/>
</dbReference>